<dbReference type="Proteomes" id="UP001327219">
    <property type="component" value="Plasmid unnamed1"/>
</dbReference>
<gene>
    <name evidence="1" type="ORF">Bandiella_01578</name>
</gene>
<name>A0ABZ0UQW3_9RICK</name>
<sequence>MLYMTPNVRTWMNDKRDLAYMDFTFATGGYFLLRVNGQSAVLNMIESFGGFCRIC</sequence>
<geneLocation type="plasmid" evidence="1 2">
    <name>unnamed1</name>
</geneLocation>
<dbReference type="EMBL" id="CP110821">
    <property type="protein sequence ID" value="WPX97424.1"/>
    <property type="molecule type" value="Genomic_DNA"/>
</dbReference>
<proteinExistence type="predicted"/>
<protein>
    <submittedName>
        <fullName evidence="1">Uncharacterized protein</fullName>
    </submittedName>
</protein>
<accession>A0ABZ0UQW3</accession>
<evidence type="ECO:0000313" key="2">
    <source>
        <dbReference type="Proteomes" id="UP001327219"/>
    </source>
</evidence>
<evidence type="ECO:0000313" key="1">
    <source>
        <dbReference type="EMBL" id="WPX97424.1"/>
    </source>
</evidence>
<reference evidence="1 2" key="1">
    <citation type="submission" date="2022-11" db="EMBL/GenBank/DDBJ databases">
        <title>Host association and intracellularity evolved multiple times independently in the Rickettsiales.</title>
        <authorList>
            <person name="Castelli M."/>
            <person name="Nardi T."/>
            <person name="Gammuto L."/>
            <person name="Bellinzona G."/>
            <person name="Sabaneyeva E."/>
            <person name="Potekhin A."/>
            <person name="Serra V."/>
            <person name="Petroni G."/>
            <person name="Sassera D."/>
        </authorList>
    </citation>
    <scope>NUCLEOTIDE SEQUENCE [LARGE SCALE GENOMIC DNA]</scope>
    <source>
        <strain evidence="1 2">NDG2</strain>
        <plasmid evidence="1 2">unnamed1</plasmid>
    </source>
</reference>
<keyword evidence="1" id="KW-0614">Plasmid</keyword>
<keyword evidence="2" id="KW-1185">Reference proteome</keyword>
<organism evidence="1 2">
    <name type="scientific">Candidatus Bandiella euplotis</name>
    <dbReference type="NCBI Taxonomy" id="1664265"/>
    <lineage>
        <taxon>Bacteria</taxon>
        <taxon>Pseudomonadati</taxon>
        <taxon>Pseudomonadota</taxon>
        <taxon>Alphaproteobacteria</taxon>
        <taxon>Rickettsiales</taxon>
        <taxon>Candidatus Midichloriaceae</taxon>
        <taxon>Candidatus Bandiella</taxon>
    </lineage>
</organism>